<dbReference type="EMBL" id="QKKF02037264">
    <property type="protein sequence ID" value="RZF32349.1"/>
    <property type="molecule type" value="Genomic_DNA"/>
</dbReference>
<evidence type="ECO:0000256" key="4">
    <source>
        <dbReference type="ARBA" id="ARBA00023136"/>
    </source>
</evidence>
<dbReference type="PANTHER" id="PTHR22950:SF349">
    <property type="entry name" value="AMINO ACID TRANSPORTER TRANSMEMBRANE DOMAIN-CONTAINING PROTEIN"/>
    <property type="match status" value="1"/>
</dbReference>
<dbReference type="OrthoDB" id="1684102at2759"/>
<gene>
    <name evidence="8" type="ORF">LSTR_LSTR001813</name>
</gene>
<feature type="transmembrane region" description="Helical" evidence="5">
    <location>
        <begin position="63"/>
        <end position="82"/>
    </location>
</feature>
<comment type="subcellular location">
    <subcellularLocation>
        <location evidence="1">Membrane</location>
        <topology evidence="1">Multi-pass membrane protein</topology>
    </subcellularLocation>
</comment>
<feature type="domain" description="Amino acid transporter transmembrane" evidence="7">
    <location>
        <begin position="1"/>
        <end position="135"/>
    </location>
</feature>
<dbReference type="Pfam" id="PF01490">
    <property type="entry name" value="Aa_trans"/>
    <property type="match status" value="1"/>
</dbReference>
<proteinExistence type="predicted"/>
<sequence length="137" mass="15296">MCIMMVPLILSSLVRSLKYIVPISLTANICILFGIISTMYIVMQDLPPVSSRRYIGDLGNVPLFFGTAVYSFEGIGLVLPLKREMRKPENFDRPLGVLNVGLVIIVTIFLMMGFFSYLKYGDDVQASVTLNLPEKLV</sequence>
<dbReference type="AlphaFoldDB" id="A0A482WFP0"/>
<keyword evidence="6" id="KW-0732">Signal</keyword>
<evidence type="ECO:0000256" key="5">
    <source>
        <dbReference type="SAM" id="Phobius"/>
    </source>
</evidence>
<evidence type="ECO:0000256" key="1">
    <source>
        <dbReference type="ARBA" id="ARBA00004141"/>
    </source>
</evidence>
<dbReference type="PANTHER" id="PTHR22950">
    <property type="entry name" value="AMINO ACID TRANSPORTER"/>
    <property type="match status" value="1"/>
</dbReference>
<evidence type="ECO:0000256" key="6">
    <source>
        <dbReference type="SAM" id="SignalP"/>
    </source>
</evidence>
<feature type="chain" id="PRO_5019776244" description="Amino acid transporter transmembrane domain-containing protein" evidence="6">
    <location>
        <begin position="17"/>
        <end position="137"/>
    </location>
</feature>
<organism evidence="8 9">
    <name type="scientific">Laodelphax striatellus</name>
    <name type="common">Small brown planthopper</name>
    <name type="synonym">Delphax striatella</name>
    <dbReference type="NCBI Taxonomy" id="195883"/>
    <lineage>
        <taxon>Eukaryota</taxon>
        <taxon>Metazoa</taxon>
        <taxon>Ecdysozoa</taxon>
        <taxon>Arthropoda</taxon>
        <taxon>Hexapoda</taxon>
        <taxon>Insecta</taxon>
        <taxon>Pterygota</taxon>
        <taxon>Neoptera</taxon>
        <taxon>Paraneoptera</taxon>
        <taxon>Hemiptera</taxon>
        <taxon>Auchenorrhyncha</taxon>
        <taxon>Fulgoroidea</taxon>
        <taxon>Delphacidae</taxon>
        <taxon>Criomorphinae</taxon>
        <taxon>Laodelphax</taxon>
    </lineage>
</organism>
<name>A0A482WFP0_LAOST</name>
<keyword evidence="9" id="KW-1185">Reference proteome</keyword>
<evidence type="ECO:0000256" key="2">
    <source>
        <dbReference type="ARBA" id="ARBA00022692"/>
    </source>
</evidence>
<dbReference type="GO" id="GO:0015179">
    <property type="term" value="F:L-amino acid transmembrane transporter activity"/>
    <property type="evidence" value="ECO:0007669"/>
    <property type="project" value="TreeGrafter"/>
</dbReference>
<keyword evidence="3 5" id="KW-1133">Transmembrane helix</keyword>
<dbReference type="STRING" id="195883.A0A482WFP0"/>
<evidence type="ECO:0000313" key="9">
    <source>
        <dbReference type="Proteomes" id="UP000291343"/>
    </source>
</evidence>
<feature type="transmembrane region" description="Helical" evidence="5">
    <location>
        <begin position="20"/>
        <end position="43"/>
    </location>
</feature>
<evidence type="ECO:0000259" key="7">
    <source>
        <dbReference type="Pfam" id="PF01490"/>
    </source>
</evidence>
<keyword evidence="2 5" id="KW-0812">Transmembrane</keyword>
<dbReference type="InterPro" id="IPR013057">
    <property type="entry name" value="AA_transpt_TM"/>
</dbReference>
<dbReference type="InParanoid" id="A0A482WFP0"/>
<evidence type="ECO:0000313" key="8">
    <source>
        <dbReference type="EMBL" id="RZF32349.1"/>
    </source>
</evidence>
<keyword evidence="4 5" id="KW-0472">Membrane</keyword>
<accession>A0A482WFP0</accession>
<dbReference type="Proteomes" id="UP000291343">
    <property type="component" value="Unassembled WGS sequence"/>
</dbReference>
<feature type="transmembrane region" description="Helical" evidence="5">
    <location>
        <begin position="94"/>
        <end position="118"/>
    </location>
</feature>
<evidence type="ECO:0000256" key="3">
    <source>
        <dbReference type="ARBA" id="ARBA00022989"/>
    </source>
</evidence>
<reference evidence="8 9" key="1">
    <citation type="journal article" date="2017" name="Gigascience">
        <title>Genome sequence of the small brown planthopper, Laodelphax striatellus.</title>
        <authorList>
            <person name="Zhu J."/>
            <person name="Jiang F."/>
            <person name="Wang X."/>
            <person name="Yang P."/>
            <person name="Bao Y."/>
            <person name="Zhao W."/>
            <person name="Wang W."/>
            <person name="Lu H."/>
            <person name="Wang Q."/>
            <person name="Cui N."/>
            <person name="Li J."/>
            <person name="Chen X."/>
            <person name="Luo L."/>
            <person name="Yu J."/>
            <person name="Kang L."/>
            <person name="Cui F."/>
        </authorList>
    </citation>
    <scope>NUCLEOTIDE SEQUENCE [LARGE SCALE GENOMIC DNA]</scope>
    <source>
        <strain evidence="8">Lst14</strain>
    </source>
</reference>
<dbReference type="GO" id="GO:0005774">
    <property type="term" value="C:vacuolar membrane"/>
    <property type="evidence" value="ECO:0007669"/>
    <property type="project" value="TreeGrafter"/>
</dbReference>
<protein>
    <recommendedName>
        <fullName evidence="7">Amino acid transporter transmembrane domain-containing protein</fullName>
    </recommendedName>
</protein>
<feature type="signal peptide" evidence="6">
    <location>
        <begin position="1"/>
        <end position="16"/>
    </location>
</feature>
<comment type="caution">
    <text evidence="8">The sequence shown here is derived from an EMBL/GenBank/DDBJ whole genome shotgun (WGS) entry which is preliminary data.</text>
</comment>